<accession>G2QML2</accession>
<organism evidence="4 5">
    <name type="scientific">Thermothelomyces thermophilus (strain ATCC 42464 / BCRC 31852 / DSM 1799)</name>
    <name type="common">Sporotrichum thermophile</name>
    <dbReference type="NCBI Taxonomy" id="573729"/>
    <lineage>
        <taxon>Eukaryota</taxon>
        <taxon>Fungi</taxon>
        <taxon>Dikarya</taxon>
        <taxon>Ascomycota</taxon>
        <taxon>Pezizomycotina</taxon>
        <taxon>Sordariomycetes</taxon>
        <taxon>Sordariomycetidae</taxon>
        <taxon>Sordariales</taxon>
        <taxon>Chaetomiaceae</taxon>
        <taxon>Thermothelomyces</taxon>
    </lineage>
</organism>
<dbReference type="VEuPathDB" id="FungiDB:MYCTH_2135780"/>
<name>G2QML2_THET4</name>
<evidence type="ECO:0000313" key="4">
    <source>
        <dbReference type="EMBL" id="AEO61192.1"/>
    </source>
</evidence>
<evidence type="ECO:0000313" key="5">
    <source>
        <dbReference type="Proteomes" id="UP000007322"/>
    </source>
</evidence>
<keyword evidence="5" id="KW-1185">Reference proteome</keyword>
<dbReference type="SUPFAM" id="SSF57016">
    <property type="entry name" value="Plant lectins/antimicrobial peptides"/>
    <property type="match status" value="1"/>
</dbReference>
<dbReference type="InParanoid" id="G2QML2"/>
<dbReference type="RefSeq" id="XP_003666437.1">
    <property type="nucleotide sequence ID" value="XM_003666389.1"/>
</dbReference>
<dbReference type="Proteomes" id="UP000007322">
    <property type="component" value="Chromosome 6"/>
</dbReference>
<feature type="disulfide bond" evidence="2">
    <location>
        <begin position="178"/>
        <end position="192"/>
    </location>
</feature>
<keyword evidence="2" id="KW-1015">Disulfide bond</keyword>
<dbReference type="GO" id="GO:0008061">
    <property type="term" value="F:chitin binding"/>
    <property type="evidence" value="ECO:0007669"/>
    <property type="project" value="UniProtKB-UniRule"/>
</dbReference>
<dbReference type="AlphaFoldDB" id="G2QML2"/>
<evidence type="ECO:0000256" key="1">
    <source>
        <dbReference type="ARBA" id="ARBA00022669"/>
    </source>
</evidence>
<dbReference type="PROSITE" id="PS50941">
    <property type="entry name" value="CHIT_BIND_I_2"/>
    <property type="match status" value="1"/>
</dbReference>
<reference evidence="4 5" key="1">
    <citation type="journal article" date="2011" name="Nat. Biotechnol.">
        <title>Comparative genomic analysis of the thermophilic biomass-degrading fungi Myceliophthora thermophila and Thielavia terrestris.</title>
        <authorList>
            <person name="Berka R.M."/>
            <person name="Grigoriev I.V."/>
            <person name="Otillar R."/>
            <person name="Salamov A."/>
            <person name="Grimwood J."/>
            <person name="Reid I."/>
            <person name="Ishmael N."/>
            <person name="John T."/>
            <person name="Darmond C."/>
            <person name="Moisan M.-C."/>
            <person name="Henrissat B."/>
            <person name="Coutinho P.M."/>
            <person name="Lombard V."/>
            <person name="Natvig D.O."/>
            <person name="Lindquist E."/>
            <person name="Schmutz J."/>
            <person name="Lucas S."/>
            <person name="Harris P."/>
            <person name="Powlowski J."/>
            <person name="Bellemare A."/>
            <person name="Taylor D."/>
            <person name="Butler G."/>
            <person name="de Vries R.P."/>
            <person name="Allijn I.E."/>
            <person name="van den Brink J."/>
            <person name="Ushinsky S."/>
            <person name="Storms R."/>
            <person name="Powell A.J."/>
            <person name="Paulsen I.T."/>
            <person name="Elbourne L.D.H."/>
            <person name="Baker S.E."/>
            <person name="Magnuson J."/>
            <person name="LaBoissiere S."/>
            <person name="Clutterbuck A.J."/>
            <person name="Martinez D."/>
            <person name="Wogulis M."/>
            <person name="de Leon A.L."/>
            <person name="Rey M.W."/>
            <person name="Tsang A."/>
        </authorList>
    </citation>
    <scope>NUCLEOTIDE SEQUENCE [LARGE SCALE GENOMIC DNA]</scope>
    <source>
        <strain evidence="5">ATCC 42464 / BCRC 31852 / DSM 1799</strain>
    </source>
</reference>
<evidence type="ECO:0000256" key="2">
    <source>
        <dbReference type="PROSITE-ProRule" id="PRU00261"/>
    </source>
</evidence>
<dbReference type="GeneID" id="11506237"/>
<dbReference type="InterPro" id="IPR036861">
    <property type="entry name" value="Endochitinase-like_sf"/>
</dbReference>
<dbReference type="STRING" id="573729.G2QML2"/>
<dbReference type="InterPro" id="IPR001002">
    <property type="entry name" value="Chitin-bd_1"/>
</dbReference>
<dbReference type="eggNOG" id="ENOG502SNDA">
    <property type="taxonomic scope" value="Eukaryota"/>
</dbReference>
<feature type="domain" description="Chitin-binding type-1" evidence="3">
    <location>
        <begin position="154"/>
        <end position="204"/>
    </location>
</feature>
<protein>
    <recommendedName>
        <fullName evidence="3">Chitin-binding type-1 domain-containing protein</fullName>
    </recommendedName>
</protein>
<dbReference type="KEGG" id="mtm:MYCTH_2135780"/>
<keyword evidence="1 2" id="KW-0147">Chitin-binding</keyword>
<dbReference type="Gene3D" id="3.30.60.10">
    <property type="entry name" value="Endochitinase-like"/>
    <property type="match status" value="1"/>
</dbReference>
<dbReference type="EMBL" id="CP003007">
    <property type="protein sequence ID" value="AEO61192.1"/>
    <property type="molecule type" value="Genomic_DNA"/>
</dbReference>
<dbReference type="OrthoDB" id="1193027at2759"/>
<sequence length="224" mass="23850">MNLRAERIQQLTPSHQFCDECILKLYRQRLLDPWLPNCSTTLPYTTSASALFIGAAEPTATTISGGVTATTDGPTTTPTCDGQVVEPIENPGGTFPKPNATVTAPGATGSPTYYKPATPAHPTESGTISECGNYYLVVSGDDCFTLQAYNPHLTDDCLNLWLSYDVCVAPVTPGFGDCCSPYGICGSTSDYCSGDNCYSGVCTPRCCWRCCCCCAVQNPRANTN</sequence>
<proteinExistence type="predicted"/>
<gene>
    <name evidence="4" type="ORF">MYCTH_2135780</name>
</gene>
<comment type="caution">
    <text evidence="2">Lacks conserved residue(s) required for the propagation of feature annotation.</text>
</comment>
<evidence type="ECO:0000259" key="3">
    <source>
        <dbReference type="PROSITE" id="PS50941"/>
    </source>
</evidence>
<dbReference type="HOGENOM" id="CLU_1235786_0_0_1"/>